<feature type="transmembrane region" description="Helical" evidence="9">
    <location>
        <begin position="31"/>
        <end position="54"/>
    </location>
</feature>
<feature type="domain" description="G-protein coupled receptors family 1 profile" evidence="10">
    <location>
        <begin position="55"/>
        <end position="320"/>
    </location>
</feature>
<keyword evidence="7 8" id="KW-0807">Transducer</keyword>
<keyword evidence="2 8" id="KW-0812">Transmembrane</keyword>
<evidence type="ECO:0000256" key="7">
    <source>
        <dbReference type="ARBA" id="ARBA00023224"/>
    </source>
</evidence>
<reference evidence="11" key="1">
    <citation type="submission" date="2021-04" db="EMBL/GenBank/DDBJ databases">
        <authorList>
            <consortium name="Molecular Ecology Group"/>
        </authorList>
    </citation>
    <scope>NUCLEOTIDE SEQUENCE</scope>
</reference>
<organism evidence="11 12">
    <name type="scientific">Candidula unifasciata</name>
    <dbReference type="NCBI Taxonomy" id="100452"/>
    <lineage>
        <taxon>Eukaryota</taxon>
        <taxon>Metazoa</taxon>
        <taxon>Spiralia</taxon>
        <taxon>Lophotrochozoa</taxon>
        <taxon>Mollusca</taxon>
        <taxon>Gastropoda</taxon>
        <taxon>Heterobranchia</taxon>
        <taxon>Euthyneura</taxon>
        <taxon>Panpulmonata</taxon>
        <taxon>Eupulmonata</taxon>
        <taxon>Stylommatophora</taxon>
        <taxon>Helicina</taxon>
        <taxon>Helicoidea</taxon>
        <taxon>Geomitridae</taxon>
        <taxon>Candidula</taxon>
    </lineage>
</organism>
<dbReference type="PANTHER" id="PTHR24243:SF233">
    <property type="entry name" value="THYROTROPIN-RELEASING HORMONE RECEPTOR"/>
    <property type="match status" value="1"/>
</dbReference>
<dbReference type="AlphaFoldDB" id="A0A8S3YZ84"/>
<dbReference type="InterPro" id="IPR017452">
    <property type="entry name" value="GPCR_Rhodpsn_7TM"/>
</dbReference>
<evidence type="ECO:0000313" key="12">
    <source>
        <dbReference type="Proteomes" id="UP000678393"/>
    </source>
</evidence>
<proteinExistence type="inferred from homology"/>
<comment type="caution">
    <text evidence="11">The sequence shown here is derived from an EMBL/GenBank/DDBJ whole genome shotgun (WGS) entry which is preliminary data.</text>
</comment>
<accession>A0A8S3YZ84</accession>
<name>A0A8S3YZ84_9EUPU</name>
<dbReference type="Proteomes" id="UP000678393">
    <property type="component" value="Unassembled WGS sequence"/>
</dbReference>
<evidence type="ECO:0000313" key="11">
    <source>
        <dbReference type="EMBL" id="CAG5120530.1"/>
    </source>
</evidence>
<feature type="transmembrane region" description="Helical" evidence="9">
    <location>
        <begin position="214"/>
        <end position="242"/>
    </location>
</feature>
<dbReference type="SUPFAM" id="SSF81321">
    <property type="entry name" value="Family A G protein-coupled receptor-like"/>
    <property type="match status" value="1"/>
</dbReference>
<comment type="similarity">
    <text evidence="8">Belongs to the G-protein coupled receptor 1 family.</text>
</comment>
<keyword evidence="5 9" id="KW-0472">Membrane</keyword>
<evidence type="ECO:0000256" key="8">
    <source>
        <dbReference type="RuleBase" id="RU000688"/>
    </source>
</evidence>
<feature type="transmembrane region" description="Helical" evidence="9">
    <location>
        <begin position="304"/>
        <end position="323"/>
    </location>
</feature>
<keyword evidence="12" id="KW-1185">Reference proteome</keyword>
<feature type="transmembrane region" description="Helical" evidence="9">
    <location>
        <begin position="161"/>
        <end position="181"/>
    </location>
</feature>
<dbReference type="Gene3D" id="1.20.1070.10">
    <property type="entry name" value="Rhodopsin 7-helix transmembrane proteins"/>
    <property type="match status" value="1"/>
</dbReference>
<evidence type="ECO:0000256" key="4">
    <source>
        <dbReference type="ARBA" id="ARBA00023040"/>
    </source>
</evidence>
<sequence>MTETNSSRSNVVDEIRNGTTRWHANKDLGGYILTAIEIFTNCFLINTVCLFGVVGNILNVVVLCKHGFRETTNIILVSLSVSDLMFCIIVPVTKVRMMFSFFSLDLSVSVHTFVTVFLFMPKYVCLASSCCYVSIIAVERFIAVFFPFHASKIFTRHSMRLMCICVPIITACSMFPTFFALKYEWVFDFRWNKTTAFMQYTNFYIAHQAFIDTYVWVGLSNGFCATSITIVTVCCLAIGFKLTKAAIKREQMTRKAVGKEKVVKMLVTVCLIYISVSIPTLALYSYYQPSFIFISPLYELVDNFGVLLSSINASANFVVYVTMSDKFANTYRKMLACSRTPILKNNRGSLSKRII</sequence>
<feature type="transmembrane region" description="Helical" evidence="9">
    <location>
        <begin position="262"/>
        <end position="284"/>
    </location>
</feature>
<evidence type="ECO:0000256" key="2">
    <source>
        <dbReference type="ARBA" id="ARBA00022692"/>
    </source>
</evidence>
<gene>
    <name evidence="11" type="ORF">CUNI_LOCUS6088</name>
</gene>
<dbReference type="OrthoDB" id="6276488at2759"/>
<evidence type="ECO:0000256" key="3">
    <source>
        <dbReference type="ARBA" id="ARBA00022989"/>
    </source>
</evidence>
<comment type="subcellular location">
    <subcellularLocation>
        <location evidence="1">Membrane</location>
        <topology evidence="1">Multi-pass membrane protein</topology>
    </subcellularLocation>
</comment>
<evidence type="ECO:0000259" key="10">
    <source>
        <dbReference type="PROSITE" id="PS50262"/>
    </source>
</evidence>
<keyword evidence="3 9" id="KW-1133">Transmembrane helix</keyword>
<evidence type="ECO:0000256" key="1">
    <source>
        <dbReference type="ARBA" id="ARBA00004141"/>
    </source>
</evidence>
<evidence type="ECO:0000256" key="9">
    <source>
        <dbReference type="SAM" id="Phobius"/>
    </source>
</evidence>
<dbReference type="InterPro" id="IPR000276">
    <property type="entry name" value="GPCR_Rhodpsn"/>
</dbReference>
<feature type="transmembrane region" description="Helical" evidence="9">
    <location>
        <begin position="126"/>
        <end position="149"/>
    </location>
</feature>
<evidence type="ECO:0000256" key="5">
    <source>
        <dbReference type="ARBA" id="ARBA00023136"/>
    </source>
</evidence>
<feature type="transmembrane region" description="Helical" evidence="9">
    <location>
        <begin position="99"/>
        <end position="120"/>
    </location>
</feature>
<dbReference type="PROSITE" id="PS00237">
    <property type="entry name" value="G_PROTEIN_RECEP_F1_1"/>
    <property type="match status" value="1"/>
</dbReference>
<protein>
    <recommendedName>
        <fullName evidence="10">G-protein coupled receptors family 1 profile domain-containing protein</fullName>
    </recommendedName>
</protein>
<feature type="transmembrane region" description="Helical" evidence="9">
    <location>
        <begin position="74"/>
        <end position="92"/>
    </location>
</feature>
<dbReference type="EMBL" id="CAJHNH020000917">
    <property type="protein sequence ID" value="CAG5120530.1"/>
    <property type="molecule type" value="Genomic_DNA"/>
</dbReference>
<dbReference type="PRINTS" id="PR00237">
    <property type="entry name" value="GPCRRHODOPSN"/>
</dbReference>
<dbReference type="PANTHER" id="PTHR24243">
    <property type="entry name" value="G-PROTEIN COUPLED RECEPTOR"/>
    <property type="match status" value="1"/>
</dbReference>
<dbReference type="GO" id="GO:0004930">
    <property type="term" value="F:G protein-coupled receptor activity"/>
    <property type="evidence" value="ECO:0007669"/>
    <property type="project" value="UniProtKB-KW"/>
</dbReference>
<evidence type="ECO:0000256" key="6">
    <source>
        <dbReference type="ARBA" id="ARBA00023170"/>
    </source>
</evidence>
<keyword evidence="6 8" id="KW-0675">Receptor</keyword>
<dbReference type="GO" id="GO:0005886">
    <property type="term" value="C:plasma membrane"/>
    <property type="evidence" value="ECO:0007669"/>
    <property type="project" value="TreeGrafter"/>
</dbReference>
<dbReference type="Pfam" id="PF00001">
    <property type="entry name" value="7tm_1"/>
    <property type="match status" value="1"/>
</dbReference>
<keyword evidence="4 8" id="KW-0297">G-protein coupled receptor</keyword>
<dbReference type="PROSITE" id="PS50262">
    <property type="entry name" value="G_PROTEIN_RECEP_F1_2"/>
    <property type="match status" value="1"/>
</dbReference>